<keyword evidence="4" id="KW-1185">Reference proteome</keyword>
<proteinExistence type="predicted"/>
<gene>
    <name evidence="3" type="ORF">KAJ83_12195</name>
</gene>
<evidence type="ECO:0000256" key="1">
    <source>
        <dbReference type="SAM" id="MobiDB-lite"/>
    </source>
</evidence>
<dbReference type="AlphaFoldDB" id="A0A8J7V3B2"/>
<evidence type="ECO:0000313" key="3">
    <source>
        <dbReference type="EMBL" id="MBP5857772.1"/>
    </source>
</evidence>
<accession>A0A8J7V3B2</accession>
<feature type="transmembrane region" description="Helical" evidence="2">
    <location>
        <begin position="146"/>
        <end position="166"/>
    </location>
</feature>
<feature type="region of interest" description="Disordered" evidence="1">
    <location>
        <begin position="90"/>
        <end position="118"/>
    </location>
</feature>
<reference evidence="3" key="1">
    <citation type="submission" date="2021-04" db="EMBL/GenBank/DDBJ databases">
        <authorList>
            <person name="Zhang D.-C."/>
        </authorList>
    </citation>
    <scope>NUCLEOTIDE SEQUENCE</scope>
    <source>
        <strain evidence="3">CGMCC 1.15697</strain>
    </source>
</reference>
<name>A0A8J7V3B2_9PROT</name>
<keyword evidence="2" id="KW-1133">Transmembrane helix</keyword>
<feature type="transmembrane region" description="Helical" evidence="2">
    <location>
        <begin position="35"/>
        <end position="56"/>
    </location>
</feature>
<dbReference type="RefSeq" id="WP_210682351.1">
    <property type="nucleotide sequence ID" value="NZ_JAGMWN010000005.1"/>
</dbReference>
<dbReference type="Proteomes" id="UP000672602">
    <property type="component" value="Unassembled WGS sequence"/>
</dbReference>
<evidence type="ECO:0000313" key="4">
    <source>
        <dbReference type="Proteomes" id="UP000672602"/>
    </source>
</evidence>
<keyword evidence="2" id="KW-0812">Transmembrane</keyword>
<evidence type="ECO:0000256" key="2">
    <source>
        <dbReference type="SAM" id="Phobius"/>
    </source>
</evidence>
<keyword evidence="2" id="KW-0472">Membrane</keyword>
<organism evidence="3 4">
    <name type="scientific">Marivibrio halodurans</name>
    <dbReference type="NCBI Taxonomy" id="2039722"/>
    <lineage>
        <taxon>Bacteria</taxon>
        <taxon>Pseudomonadati</taxon>
        <taxon>Pseudomonadota</taxon>
        <taxon>Alphaproteobacteria</taxon>
        <taxon>Rhodospirillales</taxon>
        <taxon>Rhodospirillaceae</taxon>
        <taxon>Marivibrio</taxon>
    </lineage>
</organism>
<dbReference type="EMBL" id="JAGMWN010000005">
    <property type="protein sequence ID" value="MBP5857772.1"/>
    <property type="molecule type" value="Genomic_DNA"/>
</dbReference>
<protein>
    <submittedName>
        <fullName evidence="3">Uncharacterized protein</fullName>
    </submittedName>
</protein>
<sequence>MSENNAADTRHASPDAHAGGSGRWFQSPFVPRHPFVLLLILAVLAGGAGVTVEAAFFRANYQFFLNLLAGLYGFAGTIILVIPTFKGYRDTSRSDGGEPKGSIQPFPETRPPEQGPLAPRTLHRRIVAIEAKATIPPDAIQWYVDGLWLVAGAFFLQIVTALLGWCHA</sequence>
<comment type="caution">
    <text evidence="3">The sequence shown here is derived from an EMBL/GenBank/DDBJ whole genome shotgun (WGS) entry which is preliminary data.</text>
</comment>
<feature type="region of interest" description="Disordered" evidence="1">
    <location>
        <begin position="1"/>
        <end position="20"/>
    </location>
</feature>
<feature type="transmembrane region" description="Helical" evidence="2">
    <location>
        <begin position="63"/>
        <end position="85"/>
    </location>
</feature>